<dbReference type="InterPro" id="IPR029144">
    <property type="entry name" value="Thr_synth_N"/>
</dbReference>
<comment type="catalytic activity">
    <reaction evidence="10">
        <text>O-phospho-L-homoserine + H2O = L-threonine + phosphate</text>
        <dbReference type="Rhea" id="RHEA:10840"/>
        <dbReference type="ChEBI" id="CHEBI:15377"/>
        <dbReference type="ChEBI" id="CHEBI:43474"/>
        <dbReference type="ChEBI" id="CHEBI:57590"/>
        <dbReference type="ChEBI" id="CHEBI:57926"/>
        <dbReference type="EC" id="4.2.3.1"/>
    </reaction>
</comment>
<dbReference type="Pfam" id="PF14821">
    <property type="entry name" value="Thr_synth_N"/>
    <property type="match status" value="1"/>
</dbReference>
<organism evidence="15 16">
    <name type="scientific">Mariniradius saccharolyticus AK6</name>
    <dbReference type="NCBI Taxonomy" id="1239962"/>
    <lineage>
        <taxon>Bacteria</taxon>
        <taxon>Pseudomonadati</taxon>
        <taxon>Bacteroidota</taxon>
        <taxon>Cytophagia</taxon>
        <taxon>Cytophagales</taxon>
        <taxon>Cyclobacteriaceae</taxon>
        <taxon>Mariniradius</taxon>
    </lineage>
</organism>
<dbReference type="InterPro" id="IPR051166">
    <property type="entry name" value="Threonine_Synthase"/>
</dbReference>
<evidence type="ECO:0000256" key="9">
    <source>
        <dbReference type="ARBA" id="ARBA00023239"/>
    </source>
</evidence>
<proteinExistence type="inferred from homology"/>
<dbReference type="InterPro" id="IPR004450">
    <property type="entry name" value="Thr_synthase-like"/>
</dbReference>
<protein>
    <recommendedName>
        <fullName evidence="5 11">Threonine synthase</fullName>
        <ecNumber evidence="4 11">4.2.3.1</ecNumber>
    </recommendedName>
</protein>
<evidence type="ECO:0000256" key="12">
    <source>
        <dbReference type="PIRSR" id="PIRSR604450-51"/>
    </source>
</evidence>
<evidence type="ECO:0000256" key="6">
    <source>
        <dbReference type="ARBA" id="ARBA00022605"/>
    </source>
</evidence>
<gene>
    <name evidence="15" type="ORF">C943_03245</name>
</gene>
<feature type="domain" description="Threonine synthase N-terminal" evidence="14">
    <location>
        <begin position="24"/>
        <end position="100"/>
    </location>
</feature>
<keyword evidence="16" id="KW-1185">Reference proteome</keyword>
<evidence type="ECO:0000256" key="8">
    <source>
        <dbReference type="ARBA" id="ARBA00022898"/>
    </source>
</evidence>
<keyword evidence="6" id="KW-0028">Amino-acid biosynthesis</keyword>
<comment type="similarity">
    <text evidence="3">Belongs to the threonine synthase family.</text>
</comment>
<dbReference type="InterPro" id="IPR036052">
    <property type="entry name" value="TrpB-like_PALP_sf"/>
</dbReference>
<dbReference type="InterPro" id="IPR037158">
    <property type="entry name" value="Thr_synth_N_sf"/>
</dbReference>
<dbReference type="Gene3D" id="3.40.50.1100">
    <property type="match status" value="2"/>
</dbReference>
<dbReference type="Proteomes" id="UP000010953">
    <property type="component" value="Unassembled WGS sequence"/>
</dbReference>
<comment type="cofactor">
    <cofactor evidence="1 12">
        <name>pyridoxal 5'-phosphate</name>
        <dbReference type="ChEBI" id="CHEBI:597326"/>
    </cofactor>
</comment>
<evidence type="ECO:0000313" key="15">
    <source>
        <dbReference type="EMBL" id="EMS34923.1"/>
    </source>
</evidence>
<evidence type="ECO:0000256" key="3">
    <source>
        <dbReference type="ARBA" id="ARBA00005517"/>
    </source>
</evidence>
<evidence type="ECO:0000259" key="14">
    <source>
        <dbReference type="Pfam" id="PF14821"/>
    </source>
</evidence>
<dbReference type="eggNOG" id="COG0498">
    <property type="taxonomic scope" value="Bacteria"/>
</dbReference>
<dbReference type="PANTHER" id="PTHR42690:SF1">
    <property type="entry name" value="THREONINE SYNTHASE-LIKE 2"/>
    <property type="match status" value="1"/>
</dbReference>
<evidence type="ECO:0000256" key="2">
    <source>
        <dbReference type="ARBA" id="ARBA00004979"/>
    </source>
</evidence>
<dbReference type="NCBIfam" id="TIGR00260">
    <property type="entry name" value="thrC"/>
    <property type="match status" value="1"/>
</dbReference>
<dbReference type="STRING" id="1239962.C943_03245"/>
<evidence type="ECO:0000256" key="1">
    <source>
        <dbReference type="ARBA" id="ARBA00001933"/>
    </source>
</evidence>
<dbReference type="Gene3D" id="3.90.1380.10">
    <property type="entry name" value="Threonine synthase, N-terminal domain"/>
    <property type="match status" value="1"/>
</dbReference>
<comment type="pathway">
    <text evidence="2">Amino-acid biosynthesis; L-threonine biosynthesis; L-threonine from L-aspartate: step 5/5.</text>
</comment>
<dbReference type="PANTHER" id="PTHR42690">
    <property type="entry name" value="THREONINE SYNTHASE FAMILY MEMBER"/>
    <property type="match status" value="1"/>
</dbReference>
<dbReference type="AlphaFoldDB" id="M7XK92"/>
<sequence>MEGIFSIFQFSNFPKFNNLLPMHFYSTNNPNHIVSLKEAVVKGLAPDQGLYMPVNIPRLPGRFFNELPRKTFREIGYEVIGALFKEDLSDAQIKELVDHTLAFDAPLVEVEKDVYSLELFHGPTLAFKDFGARFCSKLMAMLMRGENRKVRVLVATSGDTGSAVANGFFKVEGVEVIVLYPKGKVSELQEKQFTTLGENITALEVDGVFDDCQALVKQAFLDPELNEKMLLTSANSINVARWIPQCLYYFYAYSRLPKTDKRVAVSVPSGNFGNLGAGILAERMGLPIDMFIASTNVNRVVPDFLAGSHFEAKASIATISNSMDVGNPSNFFRLLALYGNDEALFRKKVKGFYFDDQDTQRAMIKIKEETGYIMDPHGAVGYLGLRNLMKMHPSEFVGIFLETAHPAKFKSVVDETLGIDLPIPERLHAFMKGKKEVVGMGKSFGEFKGILIGLDGTA</sequence>
<dbReference type="InterPro" id="IPR001926">
    <property type="entry name" value="TrpB-like_PALP"/>
</dbReference>
<dbReference type="SUPFAM" id="SSF53686">
    <property type="entry name" value="Tryptophan synthase beta subunit-like PLP-dependent enzymes"/>
    <property type="match status" value="1"/>
</dbReference>
<dbReference type="InParanoid" id="M7XK92"/>
<dbReference type="Pfam" id="PF00291">
    <property type="entry name" value="PALP"/>
    <property type="match status" value="1"/>
</dbReference>
<evidence type="ECO:0000256" key="11">
    <source>
        <dbReference type="NCBIfam" id="TIGR00260"/>
    </source>
</evidence>
<evidence type="ECO:0000256" key="7">
    <source>
        <dbReference type="ARBA" id="ARBA00022697"/>
    </source>
</evidence>
<keyword evidence="9" id="KW-0456">Lyase</keyword>
<keyword evidence="7" id="KW-0791">Threonine biosynthesis</keyword>
<name>M7XK92_9BACT</name>
<evidence type="ECO:0000256" key="10">
    <source>
        <dbReference type="ARBA" id="ARBA00049144"/>
    </source>
</evidence>
<dbReference type="EC" id="4.2.3.1" evidence="4 11"/>
<dbReference type="GO" id="GO:0030170">
    <property type="term" value="F:pyridoxal phosphate binding"/>
    <property type="evidence" value="ECO:0007669"/>
    <property type="project" value="InterPro"/>
</dbReference>
<dbReference type="GO" id="GO:0009088">
    <property type="term" value="P:threonine biosynthetic process"/>
    <property type="evidence" value="ECO:0007669"/>
    <property type="project" value="UniProtKB-UniRule"/>
</dbReference>
<dbReference type="GO" id="GO:0004795">
    <property type="term" value="F:threonine synthase activity"/>
    <property type="evidence" value="ECO:0007669"/>
    <property type="project" value="UniProtKB-UniRule"/>
</dbReference>
<dbReference type="UniPathway" id="UPA00050">
    <property type="reaction ID" value="UER00065"/>
</dbReference>
<dbReference type="FunFam" id="3.40.50.1100:FF:000022">
    <property type="entry name" value="Threonine synthase"/>
    <property type="match status" value="1"/>
</dbReference>
<feature type="modified residue" description="N6-(pyridoxal phosphate)lysine" evidence="12">
    <location>
        <position position="128"/>
    </location>
</feature>
<dbReference type="EMBL" id="AMZY02000004">
    <property type="protein sequence ID" value="EMS34923.1"/>
    <property type="molecule type" value="Genomic_DNA"/>
</dbReference>
<evidence type="ECO:0000256" key="5">
    <source>
        <dbReference type="ARBA" id="ARBA00018679"/>
    </source>
</evidence>
<evidence type="ECO:0000313" key="16">
    <source>
        <dbReference type="Proteomes" id="UP000010953"/>
    </source>
</evidence>
<reference evidence="15" key="1">
    <citation type="submission" date="2013-01" db="EMBL/GenBank/DDBJ databases">
        <title>Genome assembly of Mariniradius saccharolyticus AK6.</title>
        <authorList>
            <person name="Vaidya B."/>
            <person name="Khatri I."/>
            <person name="Tanuku N.R.S."/>
            <person name="Subramanian S."/>
            <person name="Pinnaka A."/>
        </authorList>
    </citation>
    <scope>NUCLEOTIDE SEQUENCE [LARGE SCALE GENOMIC DNA]</scope>
    <source>
        <strain evidence="15">AK6</strain>
    </source>
</reference>
<comment type="caution">
    <text evidence="15">The sequence shown here is derived from an EMBL/GenBank/DDBJ whole genome shotgun (WGS) entry which is preliminary data.</text>
</comment>
<evidence type="ECO:0000259" key="13">
    <source>
        <dbReference type="Pfam" id="PF00291"/>
    </source>
</evidence>
<keyword evidence="8 12" id="KW-0663">Pyridoxal phosphate</keyword>
<dbReference type="PROSITE" id="PS00165">
    <property type="entry name" value="DEHYDRATASE_SER_THR"/>
    <property type="match status" value="1"/>
</dbReference>
<dbReference type="InterPro" id="IPR000634">
    <property type="entry name" value="Ser/Thr_deHydtase_PyrdxlP-BS"/>
</dbReference>
<accession>M7XK92</accession>
<evidence type="ECO:0000256" key="4">
    <source>
        <dbReference type="ARBA" id="ARBA00013028"/>
    </source>
</evidence>
<feature type="domain" description="Tryptophan synthase beta chain-like PALP" evidence="13">
    <location>
        <begin position="114"/>
        <end position="387"/>
    </location>
</feature>